<sequence length="206" mass="24179">MLLQRSLLIVDAICLVSIVVCLAFLPAERCATFEHQETTLLADEKCQTHPAAHLEDLNHLTTVCHRMSWSHYAFWRNMCVLILPAICCTILILFIFIEMFDLDTYFGRIKNSWIILFSIFTIVYTFTVIIFEQYRVHKTWNIKLGASEPINLQSPDTWWYSLLMCVLSALFKIARIVVQHYFGDKKMRFDEDTSSRNKNSHRSFNQ</sequence>
<dbReference type="EMBL" id="CANHGI010000004">
    <property type="protein sequence ID" value="CAI5447262.1"/>
    <property type="molecule type" value="Genomic_DNA"/>
</dbReference>
<protein>
    <submittedName>
        <fullName evidence="2">Uncharacterized protein</fullName>
    </submittedName>
</protein>
<feature type="transmembrane region" description="Helical" evidence="1">
    <location>
        <begin position="75"/>
        <end position="100"/>
    </location>
</feature>
<keyword evidence="3" id="KW-1185">Reference proteome</keyword>
<accession>A0A9P1N191</accession>
<evidence type="ECO:0000256" key="1">
    <source>
        <dbReference type="SAM" id="Phobius"/>
    </source>
</evidence>
<name>A0A9P1N191_9PELO</name>
<feature type="transmembrane region" description="Helical" evidence="1">
    <location>
        <begin position="158"/>
        <end position="178"/>
    </location>
</feature>
<comment type="caution">
    <text evidence="2">The sequence shown here is derived from an EMBL/GenBank/DDBJ whole genome shotgun (WGS) entry which is preliminary data.</text>
</comment>
<dbReference type="Proteomes" id="UP001152747">
    <property type="component" value="Unassembled WGS sequence"/>
</dbReference>
<gene>
    <name evidence="2" type="ORF">CAMP_LOCUS9899</name>
</gene>
<dbReference type="AlphaFoldDB" id="A0A9P1N191"/>
<evidence type="ECO:0000313" key="2">
    <source>
        <dbReference type="EMBL" id="CAI5447262.1"/>
    </source>
</evidence>
<evidence type="ECO:0000313" key="3">
    <source>
        <dbReference type="Proteomes" id="UP001152747"/>
    </source>
</evidence>
<keyword evidence="1" id="KW-1133">Transmembrane helix</keyword>
<keyword evidence="1" id="KW-0472">Membrane</keyword>
<feature type="transmembrane region" description="Helical" evidence="1">
    <location>
        <begin position="112"/>
        <end position="131"/>
    </location>
</feature>
<proteinExistence type="predicted"/>
<keyword evidence="1" id="KW-0812">Transmembrane</keyword>
<feature type="transmembrane region" description="Helical" evidence="1">
    <location>
        <begin position="7"/>
        <end position="25"/>
    </location>
</feature>
<reference evidence="2" key="1">
    <citation type="submission" date="2022-11" db="EMBL/GenBank/DDBJ databases">
        <authorList>
            <person name="Kikuchi T."/>
        </authorList>
    </citation>
    <scope>NUCLEOTIDE SEQUENCE</scope>
    <source>
        <strain evidence="2">PS1010</strain>
    </source>
</reference>
<dbReference type="OrthoDB" id="5860260at2759"/>
<organism evidence="2 3">
    <name type="scientific">Caenorhabditis angaria</name>
    <dbReference type="NCBI Taxonomy" id="860376"/>
    <lineage>
        <taxon>Eukaryota</taxon>
        <taxon>Metazoa</taxon>
        <taxon>Ecdysozoa</taxon>
        <taxon>Nematoda</taxon>
        <taxon>Chromadorea</taxon>
        <taxon>Rhabditida</taxon>
        <taxon>Rhabditina</taxon>
        <taxon>Rhabditomorpha</taxon>
        <taxon>Rhabditoidea</taxon>
        <taxon>Rhabditidae</taxon>
        <taxon>Peloderinae</taxon>
        <taxon>Caenorhabditis</taxon>
    </lineage>
</organism>